<evidence type="ECO:0000313" key="1">
    <source>
        <dbReference type="EMBL" id="MBB5282255.1"/>
    </source>
</evidence>
<reference evidence="1 2" key="1">
    <citation type="submission" date="2020-08" db="EMBL/GenBank/DDBJ databases">
        <title>Genomic Encyclopedia of Type Strains, Phase IV (KMG-IV): sequencing the most valuable type-strain genomes for metagenomic binning, comparative biology and taxonomic classification.</title>
        <authorList>
            <person name="Goeker M."/>
        </authorList>
    </citation>
    <scope>NUCLEOTIDE SEQUENCE [LARGE SCALE GENOMIC DNA]</scope>
    <source>
        <strain evidence="1 2">DSM 105074</strain>
    </source>
</reference>
<gene>
    <name evidence="1" type="ORF">HNQ92_000376</name>
</gene>
<evidence type="ECO:0008006" key="3">
    <source>
        <dbReference type="Google" id="ProtNLM"/>
    </source>
</evidence>
<name>A0A840TH21_9BACT</name>
<dbReference type="AlphaFoldDB" id="A0A840TH21"/>
<comment type="caution">
    <text evidence="1">The sequence shown here is derived from an EMBL/GenBank/DDBJ whole genome shotgun (WGS) entry which is preliminary data.</text>
</comment>
<evidence type="ECO:0000313" key="2">
    <source>
        <dbReference type="Proteomes" id="UP000557307"/>
    </source>
</evidence>
<keyword evidence="2" id="KW-1185">Reference proteome</keyword>
<dbReference type="EMBL" id="JACHGF010000001">
    <property type="protein sequence ID" value="MBB5282255.1"/>
    <property type="molecule type" value="Genomic_DNA"/>
</dbReference>
<organism evidence="1 2">
    <name type="scientific">Rhabdobacter roseus</name>
    <dbReference type="NCBI Taxonomy" id="1655419"/>
    <lineage>
        <taxon>Bacteria</taxon>
        <taxon>Pseudomonadati</taxon>
        <taxon>Bacteroidota</taxon>
        <taxon>Cytophagia</taxon>
        <taxon>Cytophagales</taxon>
        <taxon>Cytophagaceae</taxon>
        <taxon>Rhabdobacter</taxon>
    </lineage>
</organism>
<protein>
    <recommendedName>
        <fullName evidence="3">DUF2281 domain-containing protein</fullName>
    </recommendedName>
</protein>
<dbReference type="Proteomes" id="UP000557307">
    <property type="component" value="Unassembled WGS sequence"/>
</dbReference>
<sequence>MIRTIVTPDQQNISIKLPQNFVGRQVEVIAFTIDDATEEVLLTDTPMTHLASEKVLAKEWLTTEEDKAWEDL</sequence>
<dbReference type="RefSeq" id="WP_184170052.1">
    <property type="nucleotide sequence ID" value="NZ_JACHGF010000001.1"/>
</dbReference>
<proteinExistence type="predicted"/>
<accession>A0A840TH21</accession>